<gene>
    <name evidence="1" type="ORF">E2C01_079524</name>
</gene>
<accession>A0A5B7IQJ6</accession>
<organism evidence="1 2">
    <name type="scientific">Portunus trituberculatus</name>
    <name type="common">Swimming crab</name>
    <name type="synonym">Neptunus trituberculatus</name>
    <dbReference type="NCBI Taxonomy" id="210409"/>
    <lineage>
        <taxon>Eukaryota</taxon>
        <taxon>Metazoa</taxon>
        <taxon>Ecdysozoa</taxon>
        <taxon>Arthropoda</taxon>
        <taxon>Crustacea</taxon>
        <taxon>Multicrustacea</taxon>
        <taxon>Malacostraca</taxon>
        <taxon>Eumalacostraca</taxon>
        <taxon>Eucarida</taxon>
        <taxon>Decapoda</taxon>
        <taxon>Pleocyemata</taxon>
        <taxon>Brachyura</taxon>
        <taxon>Eubrachyura</taxon>
        <taxon>Portunoidea</taxon>
        <taxon>Portunidae</taxon>
        <taxon>Portuninae</taxon>
        <taxon>Portunus</taxon>
    </lineage>
</organism>
<evidence type="ECO:0000313" key="2">
    <source>
        <dbReference type="Proteomes" id="UP000324222"/>
    </source>
</evidence>
<proteinExistence type="predicted"/>
<reference evidence="1 2" key="1">
    <citation type="submission" date="2019-05" db="EMBL/GenBank/DDBJ databases">
        <title>Another draft genome of Portunus trituberculatus and its Hox gene families provides insights of decapod evolution.</title>
        <authorList>
            <person name="Jeong J.-H."/>
            <person name="Song I."/>
            <person name="Kim S."/>
            <person name="Choi T."/>
            <person name="Kim D."/>
            <person name="Ryu S."/>
            <person name="Kim W."/>
        </authorList>
    </citation>
    <scope>NUCLEOTIDE SEQUENCE [LARGE SCALE GENOMIC DNA]</scope>
    <source>
        <tissue evidence="1">Muscle</tissue>
    </source>
</reference>
<protein>
    <submittedName>
        <fullName evidence="1">Uncharacterized protein</fullName>
    </submittedName>
</protein>
<dbReference type="AlphaFoldDB" id="A0A5B7IQJ6"/>
<dbReference type="EMBL" id="VSRR010066406">
    <property type="protein sequence ID" value="MPC84775.1"/>
    <property type="molecule type" value="Genomic_DNA"/>
</dbReference>
<name>A0A5B7IQJ6_PORTR</name>
<keyword evidence="2" id="KW-1185">Reference proteome</keyword>
<evidence type="ECO:0000313" key="1">
    <source>
        <dbReference type="EMBL" id="MPC84775.1"/>
    </source>
</evidence>
<comment type="caution">
    <text evidence="1">The sequence shown here is derived from an EMBL/GenBank/DDBJ whole genome shotgun (WGS) entry which is preliminary data.</text>
</comment>
<sequence length="110" mass="11908">MGPLEADHFPDSCSSWRPWRLFVVSGAGPQRWEGMEGGRPYRGRLWGKAGYRGRGGKEQTHAHSLSLQVLLKLYIHFASEAAGDVTCAPGLSLCLSRPLSPLLSRGTASG</sequence>
<dbReference type="Proteomes" id="UP000324222">
    <property type="component" value="Unassembled WGS sequence"/>
</dbReference>